<dbReference type="InterPro" id="IPR001967">
    <property type="entry name" value="Peptidase_S11_N"/>
</dbReference>
<dbReference type="EMBL" id="CP039865">
    <property type="protein sequence ID" value="QCK87669.1"/>
    <property type="molecule type" value="Genomic_DNA"/>
</dbReference>
<evidence type="ECO:0000259" key="11">
    <source>
        <dbReference type="Pfam" id="PF05036"/>
    </source>
</evidence>
<name>A0A4D7QQ68_9HYPH</name>
<keyword evidence="12" id="KW-0645">Protease</keyword>
<evidence type="ECO:0000256" key="8">
    <source>
        <dbReference type="PIRSR" id="PIRSR618044-2"/>
    </source>
</evidence>
<keyword evidence="12" id="KW-0121">Carboxypeptidase</keyword>
<protein>
    <submittedName>
        <fullName evidence="12">D-alanyl-D-alanine carboxypeptidase</fullName>
    </submittedName>
</protein>
<dbReference type="InterPro" id="IPR018044">
    <property type="entry name" value="Peptidase_S11"/>
</dbReference>
<dbReference type="GO" id="GO:0008360">
    <property type="term" value="P:regulation of cell shape"/>
    <property type="evidence" value="ECO:0007669"/>
    <property type="project" value="UniProtKB-KW"/>
</dbReference>
<dbReference type="GO" id="GO:0042834">
    <property type="term" value="F:peptidoglycan binding"/>
    <property type="evidence" value="ECO:0007669"/>
    <property type="project" value="InterPro"/>
</dbReference>
<keyword evidence="6" id="KW-0961">Cell wall biogenesis/degradation</keyword>
<dbReference type="InterPro" id="IPR036680">
    <property type="entry name" value="SPOR-like_sf"/>
</dbReference>
<evidence type="ECO:0000256" key="5">
    <source>
        <dbReference type="ARBA" id="ARBA00022984"/>
    </source>
</evidence>
<keyword evidence="13" id="KW-1185">Reference proteome</keyword>
<comment type="similarity">
    <text evidence="1 9">Belongs to the peptidase S11 family.</text>
</comment>
<dbReference type="PRINTS" id="PR00725">
    <property type="entry name" value="DADACBPTASE1"/>
</dbReference>
<dbReference type="InterPro" id="IPR007730">
    <property type="entry name" value="SPOR-like_dom"/>
</dbReference>
<dbReference type="PANTHER" id="PTHR21581:SF6">
    <property type="entry name" value="TRAFFICKING PROTEIN PARTICLE COMPLEX SUBUNIT 12"/>
    <property type="match status" value="1"/>
</dbReference>
<reference evidence="12 13" key="1">
    <citation type="submission" date="2019-04" db="EMBL/GenBank/DDBJ databases">
        <title>Phreatobacter aquaticus sp. nov.</title>
        <authorList>
            <person name="Choi A."/>
            <person name="Baek K."/>
        </authorList>
    </citation>
    <scope>NUCLEOTIDE SEQUENCE [LARGE SCALE GENOMIC DNA]</scope>
    <source>
        <strain evidence="12 13">NMCR1094</strain>
    </source>
</reference>
<evidence type="ECO:0000256" key="6">
    <source>
        <dbReference type="ARBA" id="ARBA00023316"/>
    </source>
</evidence>
<evidence type="ECO:0000256" key="3">
    <source>
        <dbReference type="ARBA" id="ARBA00022801"/>
    </source>
</evidence>
<evidence type="ECO:0000313" key="13">
    <source>
        <dbReference type="Proteomes" id="UP000298588"/>
    </source>
</evidence>
<dbReference type="InterPro" id="IPR012338">
    <property type="entry name" value="Beta-lactam/transpept-like"/>
</dbReference>
<dbReference type="GO" id="GO:0009002">
    <property type="term" value="F:serine-type D-Ala-D-Ala carboxypeptidase activity"/>
    <property type="evidence" value="ECO:0007669"/>
    <property type="project" value="InterPro"/>
</dbReference>
<evidence type="ECO:0000256" key="4">
    <source>
        <dbReference type="ARBA" id="ARBA00022960"/>
    </source>
</evidence>
<dbReference type="OrthoDB" id="9795979at2"/>
<feature type="domain" description="SPOR" evidence="11">
    <location>
        <begin position="447"/>
        <end position="524"/>
    </location>
</feature>
<dbReference type="Gene3D" id="3.40.710.10">
    <property type="entry name" value="DD-peptidase/beta-lactamase superfamily"/>
    <property type="match status" value="1"/>
</dbReference>
<keyword evidence="2" id="KW-0732">Signal</keyword>
<gene>
    <name evidence="12" type="ORF">E8L99_18850</name>
</gene>
<keyword evidence="4" id="KW-0133">Cell shape</keyword>
<evidence type="ECO:0000256" key="1">
    <source>
        <dbReference type="ARBA" id="ARBA00007164"/>
    </source>
</evidence>
<dbReference type="SUPFAM" id="SSF56601">
    <property type="entry name" value="beta-lactamase/transpeptidase-like"/>
    <property type="match status" value="1"/>
</dbReference>
<organism evidence="12 13">
    <name type="scientific">Phreatobacter aquaticus</name>
    <dbReference type="NCBI Taxonomy" id="2570229"/>
    <lineage>
        <taxon>Bacteria</taxon>
        <taxon>Pseudomonadati</taxon>
        <taxon>Pseudomonadota</taxon>
        <taxon>Alphaproteobacteria</taxon>
        <taxon>Hyphomicrobiales</taxon>
        <taxon>Phreatobacteraceae</taxon>
        <taxon>Phreatobacter</taxon>
    </lineage>
</organism>
<dbReference type="GO" id="GO:0009252">
    <property type="term" value="P:peptidoglycan biosynthetic process"/>
    <property type="evidence" value="ECO:0007669"/>
    <property type="project" value="UniProtKB-KW"/>
</dbReference>
<dbReference type="Gene3D" id="3.30.70.1070">
    <property type="entry name" value="Sporulation related repeat"/>
    <property type="match status" value="1"/>
</dbReference>
<feature type="binding site" evidence="8">
    <location>
        <position position="238"/>
    </location>
    <ligand>
        <name>substrate</name>
    </ligand>
</feature>
<evidence type="ECO:0000256" key="7">
    <source>
        <dbReference type="PIRSR" id="PIRSR618044-1"/>
    </source>
</evidence>
<feature type="active site" description="Acyl-ester intermediate" evidence="7">
    <location>
        <position position="76"/>
    </location>
</feature>
<sequence length="526" mass="55572">MTTIRSSARAGNGPRGWYIALLAVAGLASASLTTDAEARGRRYAGYAPAYSAIVIDAKTGQVLHQESPDGQRFPASVTKVMTLYVLFEQIEAGRFSLQSPLRVSAEAASQPPSKIGVRAGSTITVEEAIRALVTKSANDVAVVIAENISGDEERFAQLMTRRARALGMGRTTFRNASGLPDAEQTTTARDLATLGRAIQDHFPRFWSYFQTYSFAYRGVNHRNHNNLLGRVQGVDGIKTGYTRASGFNLLTSARRGDRQVVAVVMGGRSGGARDARMRQLIETFMPQAYAGRRTAPMIARATEPEARAPMRITAAAQVPVPGRRQPVAAPAPATPMAVAVVAAGQTRGGASTGASAAAPVMASAQPPRPVIRQETAPAPIAAATLASASSTPVPAPSVAPGNPNPRPGVLGTLHSSQLTTASVPNRAVQMAAAGPAPQTEVAARRRGEWSIQLGAFPTESAAMETLREARENTNRQLGSADPYTERVERGGMTLVRARFAGFDRAGADAACRALKSNDYDCMPVRN</sequence>
<dbReference type="PANTHER" id="PTHR21581">
    <property type="entry name" value="D-ALANYL-D-ALANINE CARBOXYPEPTIDASE"/>
    <property type="match status" value="1"/>
</dbReference>
<evidence type="ECO:0000256" key="2">
    <source>
        <dbReference type="ARBA" id="ARBA00022729"/>
    </source>
</evidence>
<keyword evidence="5" id="KW-0573">Peptidoglycan synthesis</keyword>
<feature type="active site" description="Proton acceptor" evidence="7">
    <location>
        <position position="79"/>
    </location>
</feature>
<dbReference type="AlphaFoldDB" id="A0A4D7QQ68"/>
<dbReference type="KEGG" id="paqt:E8L99_18850"/>
<dbReference type="Proteomes" id="UP000298588">
    <property type="component" value="Chromosome"/>
</dbReference>
<dbReference type="Pfam" id="PF05036">
    <property type="entry name" value="SPOR"/>
    <property type="match status" value="1"/>
</dbReference>
<evidence type="ECO:0000313" key="12">
    <source>
        <dbReference type="EMBL" id="QCK87669.1"/>
    </source>
</evidence>
<dbReference type="GO" id="GO:0006508">
    <property type="term" value="P:proteolysis"/>
    <property type="evidence" value="ECO:0007669"/>
    <property type="project" value="InterPro"/>
</dbReference>
<keyword evidence="3" id="KW-0378">Hydrolase</keyword>
<dbReference type="RefSeq" id="WP_137100998.1">
    <property type="nucleotide sequence ID" value="NZ_CP039865.1"/>
</dbReference>
<proteinExistence type="inferred from homology"/>
<accession>A0A4D7QQ68</accession>
<feature type="domain" description="Peptidase S11 D-alanyl-D-alanine carboxypeptidase A N-terminal" evidence="10">
    <location>
        <begin position="49"/>
        <end position="268"/>
    </location>
</feature>
<evidence type="ECO:0000256" key="9">
    <source>
        <dbReference type="RuleBase" id="RU004016"/>
    </source>
</evidence>
<dbReference type="GO" id="GO:0071555">
    <property type="term" value="P:cell wall organization"/>
    <property type="evidence" value="ECO:0007669"/>
    <property type="project" value="UniProtKB-KW"/>
</dbReference>
<evidence type="ECO:0000259" key="10">
    <source>
        <dbReference type="Pfam" id="PF00768"/>
    </source>
</evidence>
<feature type="active site" evidence="7">
    <location>
        <position position="136"/>
    </location>
</feature>
<dbReference type="Pfam" id="PF00768">
    <property type="entry name" value="Peptidase_S11"/>
    <property type="match status" value="1"/>
</dbReference>